<sequence length="526" mass="61575">MSCSKIFSGDLPELTYEVIKYFQNDILTLYSCILVNRLWCRLATQLLWENPFSVRTENYDNYIEIYLQYLNDDFKTKLKEYNIINNSLPSNTLFNYYGFLKYLNINKLIFSIINWLEAAIGDSDLVSDFIRLASDICVSLVKLFIENEVNLDVLEIDIKHTSFGINYDDILELILQNTNFIHNNIKNLNFYIGYYKENKLLNNRILPIIKLHQNLKKVSLDHDSFFSYQSLLLSKDYNCSNTLSTIIFYYVDFEGIINLNRIFEQLNVLESVHLINCNSLNTGFSQQVINLTKPLKLKSLFVQELGAISEIDSLQLLIQKSCDYLENFGYDCGLIYPPGLIQIPQAMRQLFELIVKHCKNIKFLDLNINDNPIIYPALNLIENIKHNLNYLTISIHDNNGHNSIILQKLGKIIPLKLEYLHLYLYYIKAYDFEVFLKSSQDTFTKKLLISNITKGQDILPSIKTYIMKKRRVKYLAINGALFRSEFVSDELFSLEDEVKEFMLYDIKVKSYYGLAINMDDFMKEVI</sequence>
<dbReference type="HOGENOM" id="CLU_028913_2_1_1"/>
<proteinExistence type="predicted"/>
<evidence type="ECO:0008006" key="3">
    <source>
        <dbReference type="Google" id="ProtNLM"/>
    </source>
</evidence>
<comment type="caution">
    <text evidence="1">The sequence shown here is derived from an EMBL/GenBank/DDBJ whole genome shotgun (WGS) entry which is preliminary data.</text>
</comment>
<accession>A0A015LI10</accession>
<protein>
    <recommendedName>
        <fullName evidence="3">F-box domain-containing protein</fullName>
    </recommendedName>
</protein>
<gene>
    <name evidence="1" type="ORF">RirG_070820</name>
</gene>
<dbReference type="STRING" id="1432141.A0A015LI10"/>
<evidence type="ECO:0000313" key="2">
    <source>
        <dbReference type="Proteomes" id="UP000022910"/>
    </source>
</evidence>
<reference evidence="1 2" key="1">
    <citation type="submission" date="2014-02" db="EMBL/GenBank/DDBJ databases">
        <title>Single nucleus genome sequencing reveals high similarity among nuclei of an endomycorrhizal fungus.</title>
        <authorList>
            <person name="Lin K."/>
            <person name="Geurts R."/>
            <person name="Zhang Z."/>
            <person name="Limpens E."/>
            <person name="Saunders D.G."/>
            <person name="Mu D."/>
            <person name="Pang E."/>
            <person name="Cao H."/>
            <person name="Cha H."/>
            <person name="Lin T."/>
            <person name="Zhou Q."/>
            <person name="Shang Y."/>
            <person name="Li Y."/>
            <person name="Ivanov S."/>
            <person name="Sharma T."/>
            <person name="Velzen R.V."/>
            <person name="Ruijter N.D."/>
            <person name="Aanen D.K."/>
            <person name="Win J."/>
            <person name="Kamoun S."/>
            <person name="Bisseling T."/>
            <person name="Huang S."/>
        </authorList>
    </citation>
    <scope>NUCLEOTIDE SEQUENCE [LARGE SCALE GENOMIC DNA]</scope>
    <source>
        <strain evidence="2">DAOM197198w</strain>
    </source>
</reference>
<dbReference type="AlphaFoldDB" id="A0A015LI10"/>
<dbReference type="Proteomes" id="UP000022910">
    <property type="component" value="Unassembled WGS sequence"/>
</dbReference>
<dbReference type="OrthoDB" id="2319916at2759"/>
<organism evidence="1 2">
    <name type="scientific">Rhizophagus irregularis (strain DAOM 197198w)</name>
    <name type="common">Glomus intraradices</name>
    <dbReference type="NCBI Taxonomy" id="1432141"/>
    <lineage>
        <taxon>Eukaryota</taxon>
        <taxon>Fungi</taxon>
        <taxon>Fungi incertae sedis</taxon>
        <taxon>Mucoromycota</taxon>
        <taxon>Glomeromycotina</taxon>
        <taxon>Glomeromycetes</taxon>
        <taxon>Glomerales</taxon>
        <taxon>Glomeraceae</taxon>
        <taxon>Rhizophagus</taxon>
    </lineage>
</organism>
<name>A0A015LI10_RHIIW</name>
<keyword evidence="2" id="KW-1185">Reference proteome</keyword>
<dbReference type="EMBL" id="JEMT01015696">
    <property type="protein sequence ID" value="EXX72281.1"/>
    <property type="molecule type" value="Genomic_DNA"/>
</dbReference>
<evidence type="ECO:0000313" key="1">
    <source>
        <dbReference type="EMBL" id="EXX72281.1"/>
    </source>
</evidence>